<proteinExistence type="predicted"/>
<dbReference type="Proteomes" id="UP001321018">
    <property type="component" value="Unassembled WGS sequence"/>
</dbReference>
<evidence type="ECO:0000313" key="2">
    <source>
        <dbReference type="EMBL" id="MCU4742783.1"/>
    </source>
</evidence>
<evidence type="ECO:0000259" key="1">
    <source>
        <dbReference type="Pfam" id="PF24218"/>
    </source>
</evidence>
<accession>A0AAP2Z1J0</accession>
<protein>
    <recommendedName>
        <fullName evidence="1">DUF7437 domain-containing protein</fullName>
    </recommendedName>
</protein>
<dbReference type="RefSeq" id="WP_338004598.1">
    <property type="nucleotide sequence ID" value="NZ_JAOPKA010000010.1"/>
</dbReference>
<dbReference type="EMBL" id="JAOPKA010000010">
    <property type="protein sequence ID" value="MCU4742783.1"/>
    <property type="molecule type" value="Genomic_DNA"/>
</dbReference>
<comment type="caution">
    <text evidence="2">The sequence shown here is derived from an EMBL/GenBank/DDBJ whole genome shotgun (WGS) entry which is preliminary data.</text>
</comment>
<gene>
    <name evidence="3" type="ORF">OB955_21825</name>
    <name evidence="2" type="ORF">OB960_15425</name>
</gene>
<evidence type="ECO:0000313" key="5">
    <source>
        <dbReference type="Proteomes" id="UP001321018"/>
    </source>
</evidence>
<evidence type="ECO:0000313" key="4">
    <source>
        <dbReference type="Proteomes" id="UP001320972"/>
    </source>
</evidence>
<feature type="domain" description="DUF7437" evidence="1">
    <location>
        <begin position="115"/>
        <end position="176"/>
    </location>
</feature>
<organism evidence="2 5">
    <name type="scientific">Natronoglomus mannanivorans</name>
    <dbReference type="NCBI Taxonomy" id="2979990"/>
    <lineage>
        <taxon>Archaea</taxon>
        <taxon>Methanobacteriati</taxon>
        <taxon>Methanobacteriota</taxon>
        <taxon>Stenosarchaea group</taxon>
        <taxon>Halobacteria</taxon>
        <taxon>Halobacteriales</taxon>
        <taxon>Natrialbaceae</taxon>
        <taxon>Natronoglomus</taxon>
    </lineage>
</organism>
<dbReference type="EMBL" id="JAOPKB010000018">
    <property type="protein sequence ID" value="MCU4975346.1"/>
    <property type="molecule type" value="Genomic_DNA"/>
</dbReference>
<keyword evidence="4" id="KW-1185">Reference proteome</keyword>
<reference evidence="2 4" key="1">
    <citation type="submission" date="2022-09" db="EMBL/GenBank/DDBJ databases">
        <title>Enrichment on poylsaccharides allowed isolation of novel metabolic and taxonomic groups of Haloarchaea.</title>
        <authorList>
            <person name="Sorokin D.Y."/>
            <person name="Elcheninov A.G."/>
            <person name="Khizhniak T.V."/>
            <person name="Kolganova T.V."/>
            <person name="Kublanov I.V."/>
        </authorList>
    </citation>
    <scope>NUCLEOTIDE SEQUENCE</scope>
    <source>
        <strain evidence="3 4">AArc-m2/3/4</strain>
        <strain evidence="2">AArc-xg1-1</strain>
    </source>
</reference>
<dbReference type="Pfam" id="PF24218">
    <property type="entry name" value="DUF7437"/>
    <property type="match status" value="1"/>
</dbReference>
<dbReference type="AlphaFoldDB" id="A0AAP2Z1J0"/>
<sequence>MAHASPDTSTEAERKRQEFFTIHELLHRPELAVFYTDMLLHSPTTVGESVERVTLSSSAAHNYAKTLQQLRAAEQLDEKRDRAHLWEAKAVSGMWNGAEPIGPAMIAVYGAIELNEDIELFVERHGKSKLSSAIAQTIEYLRGNTSRRGAADALGVPAVEGIAITQAIEKIVYLLKDLDPSIPADEFEVSLPDKALEDAPYTDE</sequence>
<dbReference type="Proteomes" id="UP001320972">
    <property type="component" value="Unassembled WGS sequence"/>
</dbReference>
<dbReference type="InterPro" id="IPR055860">
    <property type="entry name" value="DUF7437"/>
</dbReference>
<evidence type="ECO:0000313" key="3">
    <source>
        <dbReference type="EMBL" id="MCU4975346.1"/>
    </source>
</evidence>
<name>A0AAP2Z1J0_9EURY</name>